<dbReference type="PANTHER" id="PTHR46298:SF1">
    <property type="entry name" value="ANDROGLOBIN"/>
    <property type="match status" value="1"/>
</dbReference>
<feature type="domain" description="Globin" evidence="1">
    <location>
        <begin position="147"/>
        <end position="270"/>
    </location>
</feature>
<accession>A0A8S3YQ82</accession>
<keyword evidence="3" id="KW-1185">Reference proteome</keyword>
<dbReference type="AlphaFoldDB" id="A0A8S3YQ82"/>
<dbReference type="GO" id="GO:0020037">
    <property type="term" value="F:heme binding"/>
    <property type="evidence" value="ECO:0007669"/>
    <property type="project" value="InterPro"/>
</dbReference>
<feature type="non-terminal residue" evidence="2">
    <location>
        <position position="1"/>
    </location>
</feature>
<dbReference type="Gene3D" id="1.10.490.10">
    <property type="entry name" value="Globins"/>
    <property type="match status" value="1"/>
</dbReference>
<dbReference type="InterPro" id="IPR053033">
    <property type="entry name" value="Androglobin-like"/>
</dbReference>
<gene>
    <name evidence="2" type="ORF">CUNI_LOCUS4501</name>
</gene>
<dbReference type="GO" id="GO:0019825">
    <property type="term" value="F:oxygen binding"/>
    <property type="evidence" value="ECO:0007669"/>
    <property type="project" value="InterPro"/>
</dbReference>
<protein>
    <recommendedName>
        <fullName evidence="1">Globin domain-containing protein</fullName>
    </recommendedName>
</protein>
<evidence type="ECO:0000313" key="2">
    <source>
        <dbReference type="EMBL" id="CAG5118943.1"/>
    </source>
</evidence>
<dbReference type="InterPro" id="IPR057249">
    <property type="entry name" value="Globin_CP_ADGB"/>
</dbReference>
<reference evidence="2" key="1">
    <citation type="submission" date="2021-04" db="EMBL/GenBank/DDBJ databases">
        <authorList>
            <consortium name="Molecular Ecology Group"/>
        </authorList>
    </citation>
    <scope>NUCLEOTIDE SEQUENCE</scope>
</reference>
<dbReference type="OrthoDB" id="9374162at2759"/>
<dbReference type="InterPro" id="IPR054093">
    <property type="entry name" value="Androglobin_II"/>
</dbReference>
<evidence type="ECO:0000259" key="1">
    <source>
        <dbReference type="PROSITE" id="PS52042"/>
    </source>
</evidence>
<dbReference type="EMBL" id="CAJHNH020000635">
    <property type="protein sequence ID" value="CAG5118943.1"/>
    <property type="molecule type" value="Genomic_DNA"/>
</dbReference>
<comment type="caution">
    <text evidence="2">The sequence shown here is derived from an EMBL/GenBank/DDBJ whole genome shotgun (WGS) entry which is preliminary data.</text>
</comment>
<dbReference type="PANTHER" id="PTHR46298">
    <property type="entry name" value="ANDROGLOBIN"/>
    <property type="match status" value="1"/>
</dbReference>
<evidence type="ECO:0000313" key="3">
    <source>
        <dbReference type="Proteomes" id="UP000678393"/>
    </source>
</evidence>
<feature type="non-terminal residue" evidence="2">
    <location>
        <position position="270"/>
    </location>
</feature>
<name>A0A8S3YQ82_9EUPU</name>
<dbReference type="Pfam" id="PF22068">
    <property type="entry name" value="Androglobin_II"/>
    <property type="match status" value="1"/>
</dbReference>
<organism evidence="2 3">
    <name type="scientific">Candidula unifasciata</name>
    <dbReference type="NCBI Taxonomy" id="100452"/>
    <lineage>
        <taxon>Eukaryota</taxon>
        <taxon>Metazoa</taxon>
        <taxon>Spiralia</taxon>
        <taxon>Lophotrochozoa</taxon>
        <taxon>Mollusca</taxon>
        <taxon>Gastropoda</taxon>
        <taxon>Heterobranchia</taxon>
        <taxon>Euthyneura</taxon>
        <taxon>Panpulmonata</taxon>
        <taxon>Eupulmonata</taxon>
        <taxon>Stylommatophora</taxon>
        <taxon>Helicina</taxon>
        <taxon>Helicoidea</taxon>
        <taxon>Geomitridae</taxon>
        <taxon>Candidula</taxon>
    </lineage>
</organism>
<dbReference type="InterPro" id="IPR012292">
    <property type="entry name" value="Globin/Proto"/>
</dbReference>
<dbReference type="PROSITE" id="PS52042">
    <property type="entry name" value="GLOBIN_CP_ADGB"/>
    <property type="match status" value="1"/>
</dbReference>
<proteinExistence type="predicted"/>
<sequence length="270" mass="30159">IICFILYFQVASDSSAHFFLFVDSLAPMDIVVSYSVLAKWFDSPALHNDERERKSSVQSKQSQKETELSLALNLDDKPLQTGSEQKIPATIVPGTLIAEPFSWKSLVTGQPILRLRTTGTKSALLSLPPGRHVLRFTATSPLGHHIHMCSSVNFFIGDEETVMPQLTSESLRFREYATQLIANLGKCLLGFSDAQKFSMASADLVKSYCPYLDNKQMSKTHNFQLFKDALYQMLSKGLKDLSPEISFAWRAFNFDVTTPNILSIPVGSRP</sequence>
<dbReference type="Proteomes" id="UP000678393">
    <property type="component" value="Unassembled WGS sequence"/>
</dbReference>